<evidence type="ECO:0000313" key="1">
    <source>
        <dbReference type="EMBL" id="VBB35229.1"/>
    </source>
</evidence>
<reference evidence="1 2" key="1">
    <citation type="submission" date="2018-08" db="EMBL/GenBank/DDBJ databases">
        <authorList>
            <person name="Laetsch R D."/>
            <person name="Stevens L."/>
            <person name="Kumar S."/>
            <person name="Blaxter L. M."/>
        </authorList>
    </citation>
    <scope>NUCLEOTIDE SEQUENCE [LARGE SCALE GENOMIC DNA]</scope>
</reference>
<feature type="non-terminal residue" evidence="1">
    <location>
        <position position="1"/>
    </location>
</feature>
<dbReference type="Proteomes" id="UP000276991">
    <property type="component" value="Unassembled WGS sequence"/>
</dbReference>
<gene>
    <name evidence="1" type="ORF">NAV_LOCUS10020</name>
</gene>
<sequence>SRSGDEWIDGKVDRSMIDMDSAVVLIGGQCQLAVLMSQECRCVVNGKDDYAELTWTKRVTHNDRINMTTESCVSRFDELLKASFVLFVEVFPVNGQLSRGKTSSSNLFSFRNAGHLTFDQTLYCSIELLIDADQILGASHRYVQHASWMKLFPRNLTSFMAMLWPYNMMVAVSVFGPKFGFAKCFHISPIFILCYNAI</sequence>
<dbReference type="AlphaFoldDB" id="A0A498SSE0"/>
<name>A0A498SSE0_ACAVI</name>
<keyword evidence="2" id="KW-1185">Reference proteome</keyword>
<organism evidence="1 2">
    <name type="scientific">Acanthocheilonema viteae</name>
    <name type="common">Filarial nematode worm</name>
    <name type="synonym">Dipetalonema viteae</name>
    <dbReference type="NCBI Taxonomy" id="6277"/>
    <lineage>
        <taxon>Eukaryota</taxon>
        <taxon>Metazoa</taxon>
        <taxon>Ecdysozoa</taxon>
        <taxon>Nematoda</taxon>
        <taxon>Chromadorea</taxon>
        <taxon>Rhabditida</taxon>
        <taxon>Spirurina</taxon>
        <taxon>Spiruromorpha</taxon>
        <taxon>Filarioidea</taxon>
        <taxon>Onchocercidae</taxon>
        <taxon>Acanthocheilonema</taxon>
    </lineage>
</organism>
<accession>A0A498SSE0</accession>
<proteinExistence type="predicted"/>
<evidence type="ECO:0000313" key="2">
    <source>
        <dbReference type="Proteomes" id="UP000276991"/>
    </source>
</evidence>
<dbReference type="EMBL" id="UPTC01005158">
    <property type="protein sequence ID" value="VBB35229.1"/>
    <property type="molecule type" value="Genomic_DNA"/>
</dbReference>
<protein>
    <submittedName>
        <fullName evidence="1">Uncharacterized protein</fullName>
    </submittedName>
</protein>